<dbReference type="AlphaFoldDB" id="A0A4R6UXP6"/>
<name>A0A4R6UXP6_9ACTN</name>
<evidence type="ECO:0000256" key="2">
    <source>
        <dbReference type="ARBA" id="ARBA00022801"/>
    </source>
</evidence>
<evidence type="ECO:0000313" key="6">
    <source>
        <dbReference type="Proteomes" id="UP000295281"/>
    </source>
</evidence>
<dbReference type="Pfam" id="PF01522">
    <property type="entry name" value="Polysacc_deac_1"/>
    <property type="match status" value="1"/>
</dbReference>
<feature type="chain" id="PRO_5020707113" evidence="3">
    <location>
        <begin position="30"/>
        <end position="493"/>
    </location>
</feature>
<comment type="caution">
    <text evidence="5">The sequence shown here is derived from an EMBL/GenBank/DDBJ whole genome shotgun (WGS) entry which is preliminary data.</text>
</comment>
<keyword evidence="1" id="KW-0479">Metal-binding</keyword>
<sequence length="493" mass="51883">MFWNPSSTKGRFIGIFAASLALAALPACSALGGPFGGEADLPPGLRTVDAAWIEGLSTGERTVSVDGKSVTSRYPQVPGAADFTTEVRTAMAERETAFLTGDGGTSLEQEAKFLVASGGVLGARITARTDGAVEGTSRWYDAGSGEALPWTALLNGDEAIDELGAQVSRVLRDEHGVAPNALPPGLPAPASRGLAADDSVEPALVDPEAAWQSAADREGSALEDIGFNAAGELVVSFSPGEAGEGEEDVQVPVPDSEVLLSRFGRSARTAVMEDARSVDLGPADGPVAGLDCDRVPCVALTFDDGPGEDTGLLLEHLDEYSAKATFYVLGSLTESSPETVRSTAEAGHEIGIHTWKHDNLALMGGDAVRDDVERTAAAIKDATGVEVTSMRPPYGSFNETTQANVDYPMILWDVDTLDWQHMNKDKTIDTAVSETQPGSIVLFHDIHRPTVDAIPAVLEQLQGKGYHFVTVSELFADTTLEPGVAYMRRDQGA</sequence>
<keyword evidence="3" id="KW-0732">Signal</keyword>
<dbReference type="InterPro" id="IPR050248">
    <property type="entry name" value="Polysacc_deacetylase_ArnD"/>
</dbReference>
<dbReference type="GO" id="GO:0005975">
    <property type="term" value="P:carbohydrate metabolic process"/>
    <property type="evidence" value="ECO:0007669"/>
    <property type="project" value="InterPro"/>
</dbReference>
<dbReference type="Gene3D" id="3.20.20.370">
    <property type="entry name" value="Glycoside hydrolase/deacetylase"/>
    <property type="match status" value="1"/>
</dbReference>
<organism evidence="5 6">
    <name type="scientific">Actinorugispora endophytica</name>
    <dbReference type="NCBI Taxonomy" id="1605990"/>
    <lineage>
        <taxon>Bacteria</taxon>
        <taxon>Bacillati</taxon>
        <taxon>Actinomycetota</taxon>
        <taxon>Actinomycetes</taxon>
        <taxon>Streptosporangiales</taxon>
        <taxon>Nocardiopsidaceae</taxon>
        <taxon>Actinorugispora</taxon>
    </lineage>
</organism>
<accession>A0A4R6UXP6</accession>
<dbReference type="InterPro" id="IPR002509">
    <property type="entry name" value="NODB_dom"/>
</dbReference>
<gene>
    <name evidence="5" type="ORF">EV190_11294</name>
</gene>
<dbReference type="GO" id="GO:0016810">
    <property type="term" value="F:hydrolase activity, acting on carbon-nitrogen (but not peptide) bonds"/>
    <property type="evidence" value="ECO:0007669"/>
    <property type="project" value="InterPro"/>
</dbReference>
<evidence type="ECO:0000259" key="4">
    <source>
        <dbReference type="PROSITE" id="PS51677"/>
    </source>
</evidence>
<keyword evidence="2" id="KW-0378">Hydrolase</keyword>
<dbReference type="GO" id="GO:0046872">
    <property type="term" value="F:metal ion binding"/>
    <property type="evidence" value="ECO:0007669"/>
    <property type="project" value="UniProtKB-KW"/>
</dbReference>
<evidence type="ECO:0000313" key="5">
    <source>
        <dbReference type="EMBL" id="TDQ50789.1"/>
    </source>
</evidence>
<evidence type="ECO:0000256" key="3">
    <source>
        <dbReference type="SAM" id="SignalP"/>
    </source>
</evidence>
<dbReference type="RefSeq" id="WP_133742262.1">
    <property type="nucleotide sequence ID" value="NZ_SNYN01000012.1"/>
</dbReference>
<dbReference type="PANTHER" id="PTHR10587">
    <property type="entry name" value="GLYCOSYL TRANSFERASE-RELATED"/>
    <property type="match status" value="1"/>
</dbReference>
<dbReference type="PROSITE" id="PS51677">
    <property type="entry name" value="NODB"/>
    <property type="match status" value="1"/>
</dbReference>
<feature type="signal peptide" evidence="3">
    <location>
        <begin position="1"/>
        <end position="29"/>
    </location>
</feature>
<dbReference type="SUPFAM" id="SSF88713">
    <property type="entry name" value="Glycoside hydrolase/deacetylase"/>
    <property type="match status" value="1"/>
</dbReference>
<proteinExistence type="predicted"/>
<dbReference type="Proteomes" id="UP000295281">
    <property type="component" value="Unassembled WGS sequence"/>
</dbReference>
<dbReference type="GO" id="GO:0016020">
    <property type="term" value="C:membrane"/>
    <property type="evidence" value="ECO:0007669"/>
    <property type="project" value="TreeGrafter"/>
</dbReference>
<keyword evidence="6" id="KW-1185">Reference proteome</keyword>
<dbReference type="InterPro" id="IPR011330">
    <property type="entry name" value="Glyco_hydro/deAcase_b/a-brl"/>
</dbReference>
<reference evidence="5 6" key="1">
    <citation type="submission" date="2019-03" db="EMBL/GenBank/DDBJ databases">
        <title>Genomic Encyclopedia of Type Strains, Phase IV (KMG-IV): sequencing the most valuable type-strain genomes for metagenomic binning, comparative biology and taxonomic classification.</title>
        <authorList>
            <person name="Goeker M."/>
        </authorList>
    </citation>
    <scope>NUCLEOTIDE SEQUENCE [LARGE SCALE GENOMIC DNA]</scope>
    <source>
        <strain evidence="5 6">DSM 46770</strain>
    </source>
</reference>
<evidence type="ECO:0000256" key="1">
    <source>
        <dbReference type="ARBA" id="ARBA00022723"/>
    </source>
</evidence>
<feature type="domain" description="NodB homology" evidence="4">
    <location>
        <begin position="296"/>
        <end position="469"/>
    </location>
</feature>
<dbReference type="OrthoDB" id="3521160at2"/>
<protein>
    <submittedName>
        <fullName evidence="5">Peptidoglycan/xylan/chitin deacetylase (PgdA/CDA1 family)</fullName>
    </submittedName>
</protein>
<dbReference type="EMBL" id="SNYN01000012">
    <property type="protein sequence ID" value="TDQ50789.1"/>
    <property type="molecule type" value="Genomic_DNA"/>
</dbReference>
<dbReference type="PANTHER" id="PTHR10587:SF133">
    <property type="entry name" value="CHITIN DEACETYLASE 1-RELATED"/>
    <property type="match status" value="1"/>
</dbReference>